<keyword evidence="2 3" id="KW-0732">Signal</keyword>
<dbReference type="PANTHER" id="PTHR30483:SF6">
    <property type="entry name" value="PERIPLASMIC BINDING PROTEIN OF ABC TRANSPORTER FOR NATURAL AMINO ACIDS"/>
    <property type="match status" value="1"/>
</dbReference>
<evidence type="ECO:0000313" key="6">
    <source>
        <dbReference type="Proteomes" id="UP000460272"/>
    </source>
</evidence>
<evidence type="ECO:0000256" key="1">
    <source>
        <dbReference type="ARBA" id="ARBA00010062"/>
    </source>
</evidence>
<feature type="chain" id="PRO_5039555707" evidence="3">
    <location>
        <begin position="20"/>
        <end position="413"/>
    </location>
</feature>
<dbReference type="Gene3D" id="3.40.50.2300">
    <property type="match status" value="2"/>
</dbReference>
<dbReference type="EMBL" id="RPFW01000005">
    <property type="protein sequence ID" value="TVZ02140.1"/>
    <property type="molecule type" value="Genomic_DNA"/>
</dbReference>
<accession>A0A6P2BT50</accession>
<feature type="domain" description="Leucine-binding protein" evidence="4">
    <location>
        <begin position="58"/>
        <end position="391"/>
    </location>
</feature>
<comment type="similarity">
    <text evidence="1">Belongs to the leucine-binding protein family.</text>
</comment>
<dbReference type="InterPro" id="IPR028081">
    <property type="entry name" value="Leu-bd"/>
</dbReference>
<dbReference type="Pfam" id="PF13458">
    <property type="entry name" value="Peripla_BP_6"/>
    <property type="match status" value="1"/>
</dbReference>
<dbReference type="SUPFAM" id="SSF53822">
    <property type="entry name" value="Periplasmic binding protein-like I"/>
    <property type="match status" value="1"/>
</dbReference>
<evidence type="ECO:0000256" key="2">
    <source>
        <dbReference type="ARBA" id="ARBA00022729"/>
    </source>
</evidence>
<comment type="caution">
    <text evidence="5">The sequence shown here is derived from an EMBL/GenBank/DDBJ whole genome shotgun (WGS) entry which is preliminary data.</text>
</comment>
<sequence>MRRRLVATTVALAASVGVAACSSSSSTGTPTASTSAAATGKGSATPYRVLITGGLSAAGVLADNASTSVLAAKAGADAVNAEGGIDGHQVVVTVDDDGGNPATAVTDLLNAVHSGKKPDLYLDSGPSTVAAAVLPILKANGILSFNIGPTTTSSNPADFPLNFDLSPGPSDYVKGFIPTMKAAGYKKVGIIHGSDAYGTAFGGELETAFIAAGFTVTTSQQYDENALSMTPELQAIQATKPDVLVMDAYGPPVGYLLKSLQQLGWNIPVLADNSVSATGLISTPAPSGYEGTALVKNLKMQVFKSTVYTASAALVNTAVKTMTELGPIKSTLILAYNYDAFPLVAAAAKAANSVDSTAIAKELVNPSVLDSAQTAIVTHYGFTAAEHSPQQQSGEFVFIPPSLVVNGQFGHSG</sequence>
<gene>
    <name evidence="5" type="ORF">EAS64_25230</name>
</gene>
<reference evidence="5 6" key="1">
    <citation type="submission" date="2018-11" db="EMBL/GenBank/DDBJ databases">
        <title>Trebonia kvetii gen.nov., sp.nov., a novel acidophilic actinobacterium, and proposal of the new actinobacterial family Treboniaceae fam. nov.</title>
        <authorList>
            <person name="Rapoport D."/>
            <person name="Sagova-Mareckova M."/>
            <person name="Sedlacek I."/>
            <person name="Provaznik J."/>
            <person name="Kralova S."/>
            <person name="Pavlinic D."/>
            <person name="Benes V."/>
            <person name="Kopecky J."/>
        </authorList>
    </citation>
    <scope>NUCLEOTIDE SEQUENCE [LARGE SCALE GENOMIC DNA]</scope>
    <source>
        <strain evidence="5 6">15Tr583</strain>
    </source>
</reference>
<name>A0A6P2BT50_9ACTN</name>
<evidence type="ECO:0000259" key="4">
    <source>
        <dbReference type="Pfam" id="PF13458"/>
    </source>
</evidence>
<keyword evidence="6" id="KW-1185">Reference proteome</keyword>
<feature type="signal peptide" evidence="3">
    <location>
        <begin position="1"/>
        <end position="19"/>
    </location>
</feature>
<dbReference type="InterPro" id="IPR028082">
    <property type="entry name" value="Peripla_BP_I"/>
</dbReference>
<evidence type="ECO:0000256" key="3">
    <source>
        <dbReference type="SAM" id="SignalP"/>
    </source>
</evidence>
<dbReference type="PROSITE" id="PS51257">
    <property type="entry name" value="PROKAR_LIPOPROTEIN"/>
    <property type="match status" value="1"/>
</dbReference>
<organism evidence="5 6">
    <name type="scientific">Trebonia kvetii</name>
    <dbReference type="NCBI Taxonomy" id="2480626"/>
    <lineage>
        <taxon>Bacteria</taxon>
        <taxon>Bacillati</taxon>
        <taxon>Actinomycetota</taxon>
        <taxon>Actinomycetes</taxon>
        <taxon>Streptosporangiales</taxon>
        <taxon>Treboniaceae</taxon>
        <taxon>Trebonia</taxon>
    </lineage>
</organism>
<dbReference type="InterPro" id="IPR051010">
    <property type="entry name" value="BCAA_transport"/>
</dbReference>
<evidence type="ECO:0000313" key="5">
    <source>
        <dbReference type="EMBL" id="TVZ02140.1"/>
    </source>
</evidence>
<dbReference type="PANTHER" id="PTHR30483">
    <property type="entry name" value="LEUCINE-SPECIFIC-BINDING PROTEIN"/>
    <property type="match status" value="1"/>
</dbReference>
<dbReference type="AlphaFoldDB" id="A0A6P2BT50"/>
<proteinExistence type="inferred from homology"/>
<dbReference type="OrthoDB" id="7337537at2"/>
<protein>
    <submittedName>
        <fullName evidence="5">Amino acid ABC transporter substrate-binding protein</fullName>
    </submittedName>
</protein>
<dbReference type="Proteomes" id="UP000460272">
    <property type="component" value="Unassembled WGS sequence"/>
</dbReference>
<dbReference type="RefSeq" id="WP_145856865.1">
    <property type="nucleotide sequence ID" value="NZ_RPFW01000005.1"/>
</dbReference>